<name>A0A1B9AFX9_9BACI</name>
<dbReference type="RefSeq" id="WP_065411821.1">
    <property type="nucleotide sequence ID" value="NZ_MAYT01000029.1"/>
</dbReference>
<comment type="caution">
    <text evidence="4">The sequence shown here is derived from an EMBL/GenBank/DDBJ whole genome shotgun (WGS) entry which is preliminary data.</text>
</comment>
<dbReference type="Pfam" id="PF00106">
    <property type="entry name" value="adh_short"/>
    <property type="match status" value="1"/>
</dbReference>
<dbReference type="GO" id="GO:0016491">
    <property type="term" value="F:oxidoreductase activity"/>
    <property type="evidence" value="ECO:0007669"/>
    <property type="project" value="UniProtKB-KW"/>
</dbReference>
<proteinExistence type="inferred from homology"/>
<dbReference type="PRINTS" id="PR00081">
    <property type="entry name" value="GDHRDH"/>
</dbReference>
<evidence type="ECO:0000256" key="1">
    <source>
        <dbReference type="ARBA" id="ARBA00006484"/>
    </source>
</evidence>
<dbReference type="PRINTS" id="PR00080">
    <property type="entry name" value="SDRFAMILY"/>
</dbReference>
<accession>A0A1B9AFX9</accession>
<dbReference type="InterPro" id="IPR020904">
    <property type="entry name" value="Sc_DH/Rdtase_CS"/>
</dbReference>
<keyword evidence="5" id="KW-1185">Reference proteome</keyword>
<evidence type="ECO:0000313" key="4">
    <source>
        <dbReference type="EMBL" id="OCA82744.1"/>
    </source>
</evidence>
<keyword evidence="2" id="KW-0560">Oxidoreductase</keyword>
<comment type="similarity">
    <text evidence="1 3">Belongs to the short-chain dehydrogenases/reductases (SDR) family.</text>
</comment>
<reference evidence="5" key="1">
    <citation type="submission" date="2016-05" db="EMBL/GenBank/DDBJ databases">
        <authorList>
            <person name="Liu B."/>
            <person name="Wang J."/>
            <person name="Zhu Y."/>
            <person name="Liu G."/>
            <person name="Chen Q."/>
            <person name="Chen Z."/>
            <person name="Lan J."/>
            <person name="Che J."/>
            <person name="Ge C."/>
            <person name="Shi H."/>
            <person name="Pan Z."/>
            <person name="Liu X."/>
        </authorList>
    </citation>
    <scope>NUCLEOTIDE SEQUENCE [LARGE SCALE GENOMIC DNA]</scope>
    <source>
        <strain evidence="5">FJAT-27215</strain>
    </source>
</reference>
<dbReference type="InterPro" id="IPR002347">
    <property type="entry name" value="SDR_fam"/>
</dbReference>
<dbReference type="PANTHER" id="PTHR44196">
    <property type="entry name" value="DEHYDROGENASE/REDUCTASE SDR FAMILY MEMBER 7B"/>
    <property type="match status" value="1"/>
</dbReference>
<sequence>MKNCFITGGGSGLGKELALLYSQKGFHIHLASRNMDKLTSAKKEIEASGGQATIYSIDVQKPQAIEELAAAFQKDNQQIDLFINNAGVGIFGPFSSITMEDIETTFAVNVYAPILLTKAFLPLLSSNSTVINIISTAGLRGKKHESLYCASKFALRGFTESLQKEYENDGPRFVAAYMGGMNTPFWDHSDHVKNPAALPHPKQIAERIAQEAEEQLEIIIER</sequence>
<dbReference type="InterPro" id="IPR036291">
    <property type="entry name" value="NAD(P)-bd_dom_sf"/>
</dbReference>
<evidence type="ECO:0000313" key="5">
    <source>
        <dbReference type="Proteomes" id="UP000092578"/>
    </source>
</evidence>
<dbReference type="AlphaFoldDB" id="A0A1B9AFX9"/>
<gene>
    <name evidence="4" type="ORF">A8F95_13430</name>
</gene>
<evidence type="ECO:0000256" key="3">
    <source>
        <dbReference type="RuleBase" id="RU000363"/>
    </source>
</evidence>
<dbReference type="Proteomes" id="UP000092578">
    <property type="component" value="Unassembled WGS sequence"/>
</dbReference>
<dbReference type="SUPFAM" id="SSF51735">
    <property type="entry name" value="NAD(P)-binding Rossmann-fold domains"/>
    <property type="match status" value="1"/>
</dbReference>
<dbReference type="PANTHER" id="PTHR44196:SF1">
    <property type="entry name" value="DEHYDROGENASE_REDUCTASE SDR FAMILY MEMBER 7B"/>
    <property type="match status" value="1"/>
</dbReference>
<dbReference type="CDD" id="cd05233">
    <property type="entry name" value="SDR_c"/>
    <property type="match status" value="1"/>
</dbReference>
<evidence type="ECO:0000256" key="2">
    <source>
        <dbReference type="ARBA" id="ARBA00023002"/>
    </source>
</evidence>
<protein>
    <submittedName>
        <fullName evidence="4">Short-chain dehydrogenase</fullName>
    </submittedName>
</protein>
<dbReference type="EMBL" id="MAYT01000029">
    <property type="protein sequence ID" value="OCA82744.1"/>
    <property type="molecule type" value="Genomic_DNA"/>
</dbReference>
<organism evidence="4 5">
    <name type="scientific">Pseudobacillus wudalianchiensis</name>
    <dbReference type="NCBI Taxonomy" id="1743143"/>
    <lineage>
        <taxon>Bacteria</taxon>
        <taxon>Bacillati</taxon>
        <taxon>Bacillota</taxon>
        <taxon>Bacilli</taxon>
        <taxon>Bacillales</taxon>
        <taxon>Bacillaceae</taxon>
        <taxon>Pseudobacillus</taxon>
    </lineage>
</organism>
<dbReference type="GO" id="GO:0016020">
    <property type="term" value="C:membrane"/>
    <property type="evidence" value="ECO:0007669"/>
    <property type="project" value="TreeGrafter"/>
</dbReference>
<dbReference type="PROSITE" id="PS00061">
    <property type="entry name" value="ADH_SHORT"/>
    <property type="match status" value="1"/>
</dbReference>
<dbReference type="Gene3D" id="3.40.50.720">
    <property type="entry name" value="NAD(P)-binding Rossmann-like Domain"/>
    <property type="match status" value="1"/>
</dbReference>